<dbReference type="EMBL" id="LGIA01000171">
    <property type="protein sequence ID" value="KOH44139.1"/>
    <property type="molecule type" value="Genomic_DNA"/>
</dbReference>
<sequence>MNPKNLKKHKQKFDSFIRYSSLAFEMVTIMALGVFIGFKIDQWLDLSFPAFTLALMIISVIAAIYHAIKKFLK</sequence>
<feature type="transmembrane region" description="Helical" evidence="1">
    <location>
        <begin position="21"/>
        <end position="40"/>
    </location>
</feature>
<gene>
    <name evidence="2" type="ORF">NC99_31320</name>
</gene>
<organism evidence="2 3">
    <name type="scientific">Sunxiuqinia dokdonensis</name>
    <dbReference type="NCBI Taxonomy" id="1409788"/>
    <lineage>
        <taxon>Bacteria</taxon>
        <taxon>Pseudomonadati</taxon>
        <taxon>Bacteroidota</taxon>
        <taxon>Bacteroidia</taxon>
        <taxon>Marinilabiliales</taxon>
        <taxon>Prolixibacteraceae</taxon>
        <taxon>Sunxiuqinia</taxon>
    </lineage>
</organism>
<dbReference type="Pfam" id="PF09527">
    <property type="entry name" value="ATPase_gene1"/>
    <property type="match status" value="1"/>
</dbReference>
<dbReference type="InterPro" id="IPR032820">
    <property type="entry name" value="ATPase_put"/>
</dbReference>
<dbReference type="STRING" id="1409788.NC99_31320"/>
<keyword evidence="3" id="KW-1185">Reference proteome</keyword>
<keyword evidence="1" id="KW-0472">Membrane</keyword>
<accession>A0A0L8V6T7</accession>
<protein>
    <recommendedName>
        <fullName evidence="4">ATPase F0F1</fullName>
    </recommendedName>
</protein>
<dbReference type="Proteomes" id="UP000036958">
    <property type="component" value="Unassembled WGS sequence"/>
</dbReference>
<dbReference type="AlphaFoldDB" id="A0A0L8V6T7"/>
<evidence type="ECO:0000313" key="3">
    <source>
        <dbReference type="Proteomes" id="UP000036958"/>
    </source>
</evidence>
<keyword evidence="1" id="KW-0812">Transmembrane</keyword>
<comment type="caution">
    <text evidence="2">The sequence shown here is derived from an EMBL/GenBank/DDBJ whole genome shotgun (WGS) entry which is preliminary data.</text>
</comment>
<proteinExistence type="predicted"/>
<name>A0A0L8V6T7_9BACT</name>
<evidence type="ECO:0000256" key="1">
    <source>
        <dbReference type="SAM" id="Phobius"/>
    </source>
</evidence>
<evidence type="ECO:0000313" key="2">
    <source>
        <dbReference type="EMBL" id="KOH44139.1"/>
    </source>
</evidence>
<feature type="transmembrane region" description="Helical" evidence="1">
    <location>
        <begin position="46"/>
        <end position="68"/>
    </location>
</feature>
<evidence type="ECO:0008006" key="4">
    <source>
        <dbReference type="Google" id="ProtNLM"/>
    </source>
</evidence>
<keyword evidence="1" id="KW-1133">Transmembrane helix</keyword>
<reference evidence="3" key="1">
    <citation type="submission" date="2015-07" db="EMBL/GenBank/DDBJ databases">
        <title>Genome sequencing of Sunxiuqinia dokdonensis strain SK.</title>
        <authorList>
            <person name="Ahn S."/>
            <person name="Kim B.-C."/>
        </authorList>
    </citation>
    <scope>NUCLEOTIDE SEQUENCE [LARGE SCALE GENOMIC DNA]</scope>
    <source>
        <strain evidence="3">SK</strain>
    </source>
</reference>